<name>A0A0D0AFP5_9AGAM</name>
<evidence type="ECO:0000313" key="1">
    <source>
        <dbReference type="EMBL" id="KIK33022.1"/>
    </source>
</evidence>
<protein>
    <submittedName>
        <fullName evidence="1">Unplaced genomic scaffold CY34scaffold_918, whole genome shotgun sequence</fullName>
    </submittedName>
</protein>
<gene>
    <name evidence="1" type="ORF">CY34DRAFT_813902</name>
</gene>
<proteinExistence type="predicted"/>
<accession>A0A0D0AFP5</accession>
<dbReference type="AlphaFoldDB" id="A0A0D0AFP5"/>
<keyword evidence="2" id="KW-1185">Reference proteome</keyword>
<organism evidence="1 2">
    <name type="scientific">Suillus luteus UH-Slu-Lm8-n1</name>
    <dbReference type="NCBI Taxonomy" id="930992"/>
    <lineage>
        <taxon>Eukaryota</taxon>
        <taxon>Fungi</taxon>
        <taxon>Dikarya</taxon>
        <taxon>Basidiomycota</taxon>
        <taxon>Agaricomycotina</taxon>
        <taxon>Agaricomycetes</taxon>
        <taxon>Agaricomycetidae</taxon>
        <taxon>Boletales</taxon>
        <taxon>Suillineae</taxon>
        <taxon>Suillaceae</taxon>
        <taxon>Suillus</taxon>
    </lineage>
</organism>
<reference evidence="2" key="2">
    <citation type="submission" date="2015-01" db="EMBL/GenBank/DDBJ databases">
        <title>Evolutionary Origins and Diversification of the Mycorrhizal Mutualists.</title>
        <authorList>
            <consortium name="DOE Joint Genome Institute"/>
            <consortium name="Mycorrhizal Genomics Consortium"/>
            <person name="Kohler A."/>
            <person name="Kuo A."/>
            <person name="Nagy L.G."/>
            <person name="Floudas D."/>
            <person name="Copeland A."/>
            <person name="Barry K.W."/>
            <person name="Cichocki N."/>
            <person name="Veneault-Fourrey C."/>
            <person name="LaButti K."/>
            <person name="Lindquist E.A."/>
            <person name="Lipzen A."/>
            <person name="Lundell T."/>
            <person name="Morin E."/>
            <person name="Murat C."/>
            <person name="Riley R."/>
            <person name="Ohm R."/>
            <person name="Sun H."/>
            <person name="Tunlid A."/>
            <person name="Henrissat B."/>
            <person name="Grigoriev I.V."/>
            <person name="Hibbett D.S."/>
            <person name="Martin F."/>
        </authorList>
    </citation>
    <scope>NUCLEOTIDE SEQUENCE [LARGE SCALE GENOMIC DNA]</scope>
    <source>
        <strain evidence="2">UH-Slu-Lm8-n1</strain>
    </source>
</reference>
<dbReference type="OrthoDB" id="10529451at2759"/>
<dbReference type="HOGENOM" id="CLU_2832915_0_0_1"/>
<dbReference type="InParanoid" id="A0A0D0AFP5"/>
<dbReference type="Proteomes" id="UP000054485">
    <property type="component" value="Unassembled WGS sequence"/>
</dbReference>
<evidence type="ECO:0000313" key="2">
    <source>
        <dbReference type="Proteomes" id="UP000054485"/>
    </source>
</evidence>
<reference evidence="1 2" key="1">
    <citation type="submission" date="2014-04" db="EMBL/GenBank/DDBJ databases">
        <authorList>
            <consortium name="DOE Joint Genome Institute"/>
            <person name="Kuo A."/>
            <person name="Ruytinx J."/>
            <person name="Rineau F."/>
            <person name="Colpaert J."/>
            <person name="Kohler A."/>
            <person name="Nagy L.G."/>
            <person name="Floudas D."/>
            <person name="Copeland A."/>
            <person name="Barry K.W."/>
            <person name="Cichocki N."/>
            <person name="Veneault-Fourrey C."/>
            <person name="LaButti K."/>
            <person name="Lindquist E.A."/>
            <person name="Lipzen A."/>
            <person name="Lundell T."/>
            <person name="Morin E."/>
            <person name="Murat C."/>
            <person name="Sun H."/>
            <person name="Tunlid A."/>
            <person name="Henrissat B."/>
            <person name="Grigoriev I.V."/>
            <person name="Hibbett D.S."/>
            <person name="Martin F."/>
            <person name="Nordberg H.P."/>
            <person name="Cantor M.N."/>
            <person name="Hua S.X."/>
        </authorList>
    </citation>
    <scope>NUCLEOTIDE SEQUENCE [LARGE SCALE GENOMIC DNA]</scope>
    <source>
        <strain evidence="1 2">UH-Slu-Lm8-n1</strain>
    </source>
</reference>
<sequence length="66" mass="7489">MSWSWRRAFRTSSVCVLVSDEEVPNAVIHRAAGLQIPVLFGVGTLWEVDNVYIFFAHTSLSHRSQL</sequence>
<dbReference type="EMBL" id="KN836049">
    <property type="protein sequence ID" value="KIK33022.1"/>
    <property type="molecule type" value="Genomic_DNA"/>
</dbReference>